<accession>A0ABP8PT25</accession>
<dbReference type="Pfam" id="PF00356">
    <property type="entry name" value="LacI"/>
    <property type="match status" value="1"/>
</dbReference>
<dbReference type="InterPro" id="IPR046335">
    <property type="entry name" value="LacI/GalR-like_sensor"/>
</dbReference>
<dbReference type="PROSITE" id="PS00356">
    <property type="entry name" value="HTH_LACI_1"/>
    <property type="match status" value="1"/>
</dbReference>
<feature type="domain" description="HTH lacI-type" evidence="4">
    <location>
        <begin position="15"/>
        <end position="69"/>
    </location>
</feature>
<evidence type="ECO:0000256" key="1">
    <source>
        <dbReference type="ARBA" id="ARBA00023015"/>
    </source>
</evidence>
<keyword evidence="6" id="KW-1185">Reference proteome</keyword>
<proteinExistence type="predicted"/>
<evidence type="ECO:0000259" key="4">
    <source>
        <dbReference type="PROSITE" id="PS50932"/>
    </source>
</evidence>
<dbReference type="Pfam" id="PF13377">
    <property type="entry name" value="Peripla_BP_3"/>
    <property type="match status" value="1"/>
</dbReference>
<dbReference type="CDD" id="cd01392">
    <property type="entry name" value="HTH_LacI"/>
    <property type="match status" value="1"/>
</dbReference>
<reference evidence="6" key="1">
    <citation type="journal article" date="2019" name="Int. J. Syst. Evol. Microbiol.">
        <title>The Global Catalogue of Microorganisms (GCM) 10K type strain sequencing project: providing services to taxonomists for standard genome sequencing and annotation.</title>
        <authorList>
            <consortium name="The Broad Institute Genomics Platform"/>
            <consortium name="The Broad Institute Genome Sequencing Center for Infectious Disease"/>
            <person name="Wu L."/>
            <person name="Ma J."/>
        </authorList>
    </citation>
    <scope>NUCLEOTIDE SEQUENCE [LARGE SCALE GENOMIC DNA]</scope>
    <source>
        <strain evidence="6">JCM 17839</strain>
    </source>
</reference>
<protein>
    <submittedName>
        <fullName evidence="5">LacI family DNA-binding transcriptional regulator</fullName>
    </submittedName>
</protein>
<dbReference type="SUPFAM" id="SSF47413">
    <property type="entry name" value="lambda repressor-like DNA-binding domains"/>
    <property type="match status" value="1"/>
</dbReference>
<evidence type="ECO:0000313" key="6">
    <source>
        <dbReference type="Proteomes" id="UP001500731"/>
    </source>
</evidence>
<sequence length="341" mass="36952">MEVRVVVDGDLPRALNIRDVAREAGVSYQTVSRVLNGSDRIRESTREHVQSVIDRLGYRPNPVARALSTNRSRTIGVVTAQSALYGPATAVAAIEFAARDAGYRLSIANLRSGDPGEVRSSIDDLRSHAVEAIIVIAPQQQVLSEVAEMSVDVPIVALGPSGERNSMAMDQIAGARAAVAHLADLGHEFIVHLAGPQDWTEAEARMAGYLRELDARDLRVRAPLLGDWSSQFGYDAGLSLLRMPDFTAVFAGNDSMALGFLHACRDRGARVPEDISVVGFDDIPDAAHFFPPLTTVHQDFVELGRRTIGMLLAQLNGTETTEEPLVPRLIVRESTAAPRPF</sequence>
<dbReference type="Proteomes" id="UP001500731">
    <property type="component" value="Unassembled WGS sequence"/>
</dbReference>
<gene>
    <name evidence="5" type="ORF">GCM10023171_36390</name>
</gene>
<evidence type="ECO:0000256" key="3">
    <source>
        <dbReference type="ARBA" id="ARBA00023163"/>
    </source>
</evidence>
<organism evidence="5 6">
    <name type="scientific">Microbacterium panaciterrae</name>
    <dbReference type="NCBI Taxonomy" id="985759"/>
    <lineage>
        <taxon>Bacteria</taxon>
        <taxon>Bacillati</taxon>
        <taxon>Actinomycetota</taxon>
        <taxon>Actinomycetes</taxon>
        <taxon>Micrococcales</taxon>
        <taxon>Microbacteriaceae</taxon>
        <taxon>Microbacterium</taxon>
    </lineage>
</organism>
<dbReference type="PROSITE" id="PS50932">
    <property type="entry name" value="HTH_LACI_2"/>
    <property type="match status" value="1"/>
</dbReference>
<keyword evidence="3" id="KW-0804">Transcription</keyword>
<dbReference type="CDD" id="cd01574">
    <property type="entry name" value="PBP1_LacI"/>
    <property type="match status" value="1"/>
</dbReference>
<dbReference type="Gene3D" id="3.40.50.2300">
    <property type="match status" value="2"/>
</dbReference>
<dbReference type="GO" id="GO:0003677">
    <property type="term" value="F:DNA binding"/>
    <property type="evidence" value="ECO:0007669"/>
    <property type="project" value="UniProtKB-KW"/>
</dbReference>
<dbReference type="EMBL" id="BAABGP010000026">
    <property type="protein sequence ID" value="GAA4491830.1"/>
    <property type="molecule type" value="Genomic_DNA"/>
</dbReference>
<dbReference type="InterPro" id="IPR010982">
    <property type="entry name" value="Lambda_DNA-bd_dom_sf"/>
</dbReference>
<comment type="caution">
    <text evidence="5">The sequence shown here is derived from an EMBL/GenBank/DDBJ whole genome shotgun (WGS) entry which is preliminary data.</text>
</comment>
<dbReference type="InterPro" id="IPR000843">
    <property type="entry name" value="HTH_LacI"/>
</dbReference>
<keyword evidence="1" id="KW-0805">Transcription regulation</keyword>
<dbReference type="SMART" id="SM00354">
    <property type="entry name" value="HTH_LACI"/>
    <property type="match status" value="1"/>
</dbReference>
<dbReference type="InterPro" id="IPR028082">
    <property type="entry name" value="Peripla_BP_I"/>
</dbReference>
<keyword evidence="2 5" id="KW-0238">DNA-binding</keyword>
<evidence type="ECO:0000313" key="5">
    <source>
        <dbReference type="EMBL" id="GAA4491830.1"/>
    </source>
</evidence>
<dbReference type="PRINTS" id="PR00036">
    <property type="entry name" value="HTHLACI"/>
</dbReference>
<dbReference type="SUPFAM" id="SSF53822">
    <property type="entry name" value="Periplasmic binding protein-like I"/>
    <property type="match status" value="1"/>
</dbReference>
<dbReference type="PANTHER" id="PTHR30146:SF109">
    <property type="entry name" value="HTH-TYPE TRANSCRIPTIONAL REGULATOR GALS"/>
    <property type="match status" value="1"/>
</dbReference>
<name>A0ABP8PT25_9MICO</name>
<dbReference type="PANTHER" id="PTHR30146">
    <property type="entry name" value="LACI-RELATED TRANSCRIPTIONAL REPRESSOR"/>
    <property type="match status" value="1"/>
</dbReference>
<evidence type="ECO:0000256" key="2">
    <source>
        <dbReference type="ARBA" id="ARBA00023125"/>
    </source>
</evidence>
<dbReference type="Gene3D" id="1.10.260.40">
    <property type="entry name" value="lambda repressor-like DNA-binding domains"/>
    <property type="match status" value="1"/>
</dbReference>